<evidence type="ECO:0000256" key="2">
    <source>
        <dbReference type="ARBA" id="ARBA00022741"/>
    </source>
</evidence>
<dbReference type="Pfam" id="PF13360">
    <property type="entry name" value="PQQ_2"/>
    <property type="match status" value="2"/>
</dbReference>
<feature type="binding site" evidence="5">
    <location>
        <position position="47"/>
    </location>
    <ligand>
        <name>ATP</name>
        <dbReference type="ChEBI" id="CHEBI:30616"/>
    </ligand>
</feature>
<organism evidence="7 8">
    <name type="scientific">Streptomyces davaonensis (strain DSM 101723 / JCM 4913 / KCC S-0913 / 768)</name>
    <dbReference type="NCBI Taxonomy" id="1214101"/>
    <lineage>
        <taxon>Bacteria</taxon>
        <taxon>Bacillati</taxon>
        <taxon>Actinomycetota</taxon>
        <taxon>Actinomycetes</taxon>
        <taxon>Kitasatosporales</taxon>
        <taxon>Streptomycetaceae</taxon>
        <taxon>Streptomyces</taxon>
    </lineage>
</organism>
<evidence type="ECO:0000313" key="7">
    <source>
        <dbReference type="EMBL" id="CCK30669.1"/>
    </source>
</evidence>
<keyword evidence="8" id="KW-1185">Reference proteome</keyword>
<protein>
    <recommendedName>
        <fullName evidence="6">Protein kinase domain-containing protein</fullName>
    </recommendedName>
</protein>
<evidence type="ECO:0000256" key="1">
    <source>
        <dbReference type="ARBA" id="ARBA00022679"/>
    </source>
</evidence>
<dbReference type="InterPro" id="IPR002372">
    <property type="entry name" value="PQQ_rpt_dom"/>
</dbReference>
<keyword evidence="2 5" id="KW-0547">Nucleotide-binding</keyword>
<dbReference type="Proteomes" id="UP000008043">
    <property type="component" value="Chromosome"/>
</dbReference>
<keyword evidence="1" id="KW-0808">Transferase</keyword>
<dbReference type="InterPro" id="IPR000719">
    <property type="entry name" value="Prot_kinase_dom"/>
</dbReference>
<dbReference type="InterPro" id="IPR011009">
    <property type="entry name" value="Kinase-like_dom_sf"/>
</dbReference>
<dbReference type="CDD" id="cd14014">
    <property type="entry name" value="STKc_PknB_like"/>
    <property type="match status" value="1"/>
</dbReference>
<dbReference type="Gene3D" id="1.10.510.10">
    <property type="entry name" value="Transferase(Phosphotransferase) domain 1"/>
    <property type="match status" value="1"/>
</dbReference>
<sequence length="699" mass="73430">MGVGVQGLRETDPRRIGPYEVLGRLGAGGMGEVFLAEARGGMRLAVKVVRPEHAGDRTFRARFRQELRAARDVGGDGTYTARVVDADPEGEPPWMAAEFVEGPTLRDAVLDGGPLPAPAVRVLAAALGRALTAIHARGLVHRDLKPSNILLAADGPRVIDFGIVRALEATALTNPGSIVGTVGYVSPEQIRNSTAVGPQSDVFALGAVLAHASGGRPPFGEGHESVVLLRILNGDHDLSAVPEEFRPLVESCLRLDPAERPVPEAVMAAVGHTEASLRAAVRPGWFTEGGPRWVPGEDGERESGVEYVAPATAPGAVVPPAGAPVPPSRRGVLRAVAGGAVVAVASGVGGWWWLREPERGKKDSPSAPATGKPTVRWQVSLDQVMTRQLGALSPKGDVLYAATSSIDLYALSADGEDLWKANLGGSGLDPVATADGVYCTVVEGDSADDSQRLRLCRYDTAGKRGWSRDLGPQGTAPVLVGDTVVVGGGDEQIGELRAYAPDGSVRWQRGLKGALTEAPLVHQGVVYAGTRAGRLAAVDAGDGTPLWDVEVATDLRRPVVVAGRALAAASAGEWTWHGYSLDGNRLWRSKEADGGWEYPVTAAGSLALVTEDRVLKAFTADGEPAWTYQAGDDDVTEPAFSGGRIFVQTPEEIHALNLKGERIWRFPLPAGYPVSAPLIRGNRIYVTSAEGIAALDLTS</sequence>
<dbReference type="EMBL" id="HE971709">
    <property type="protein sequence ID" value="CCK30669.1"/>
    <property type="molecule type" value="Genomic_DNA"/>
</dbReference>
<dbReference type="PANTHER" id="PTHR43289:SF34">
    <property type="entry name" value="SERINE_THREONINE-PROTEIN KINASE YBDM-RELATED"/>
    <property type="match status" value="1"/>
</dbReference>
<dbReference type="SMART" id="SM00564">
    <property type="entry name" value="PQQ"/>
    <property type="match status" value="6"/>
</dbReference>
<dbReference type="PATRIC" id="fig|1214101.3.peg.6372"/>
<proteinExistence type="predicted"/>
<keyword evidence="4 5" id="KW-0067">ATP-binding</keyword>
<evidence type="ECO:0000256" key="4">
    <source>
        <dbReference type="ARBA" id="ARBA00022840"/>
    </source>
</evidence>
<gene>
    <name evidence="7" type="ORF">BN159_6290</name>
</gene>
<dbReference type="SMART" id="SM00220">
    <property type="entry name" value="S_TKc"/>
    <property type="match status" value="1"/>
</dbReference>
<keyword evidence="3" id="KW-0418">Kinase</keyword>
<dbReference type="PROSITE" id="PS00108">
    <property type="entry name" value="PROTEIN_KINASE_ST"/>
    <property type="match status" value="1"/>
</dbReference>
<dbReference type="SUPFAM" id="SSF50998">
    <property type="entry name" value="Quinoprotein alcohol dehydrogenase-like"/>
    <property type="match status" value="1"/>
</dbReference>
<dbReference type="InterPro" id="IPR018391">
    <property type="entry name" value="PQQ_b-propeller_rpt"/>
</dbReference>
<evidence type="ECO:0000256" key="5">
    <source>
        <dbReference type="PROSITE-ProRule" id="PRU10141"/>
    </source>
</evidence>
<dbReference type="PANTHER" id="PTHR43289">
    <property type="entry name" value="MITOGEN-ACTIVATED PROTEIN KINASE KINASE KINASE 20-RELATED"/>
    <property type="match status" value="1"/>
</dbReference>
<dbReference type="InterPro" id="IPR015943">
    <property type="entry name" value="WD40/YVTN_repeat-like_dom_sf"/>
</dbReference>
<dbReference type="HOGENOM" id="CLU_000288_135_1_11"/>
<dbReference type="Gene3D" id="3.30.200.20">
    <property type="entry name" value="Phosphorylase Kinase, domain 1"/>
    <property type="match status" value="1"/>
</dbReference>
<name>K4RCQ7_STRDJ</name>
<evidence type="ECO:0000259" key="6">
    <source>
        <dbReference type="PROSITE" id="PS50011"/>
    </source>
</evidence>
<dbReference type="InterPro" id="IPR017441">
    <property type="entry name" value="Protein_kinase_ATP_BS"/>
</dbReference>
<dbReference type="GO" id="GO:0005524">
    <property type="term" value="F:ATP binding"/>
    <property type="evidence" value="ECO:0007669"/>
    <property type="project" value="UniProtKB-UniRule"/>
</dbReference>
<dbReference type="KEGG" id="sdv:BN159_6290"/>
<feature type="domain" description="Protein kinase" evidence="6">
    <location>
        <begin position="19"/>
        <end position="275"/>
    </location>
</feature>
<dbReference type="STRING" id="1214101.BN159_6290"/>
<dbReference type="Gene3D" id="2.130.10.10">
    <property type="entry name" value="YVTN repeat-like/Quinoprotein amine dehydrogenase"/>
    <property type="match status" value="2"/>
</dbReference>
<dbReference type="SUPFAM" id="SSF56112">
    <property type="entry name" value="Protein kinase-like (PK-like)"/>
    <property type="match status" value="1"/>
</dbReference>
<accession>K4RCQ7</accession>
<dbReference type="eggNOG" id="COG0515">
    <property type="taxonomic scope" value="Bacteria"/>
</dbReference>
<evidence type="ECO:0000256" key="3">
    <source>
        <dbReference type="ARBA" id="ARBA00022777"/>
    </source>
</evidence>
<dbReference type="AlphaFoldDB" id="K4RCQ7"/>
<dbReference type="PROSITE" id="PS50011">
    <property type="entry name" value="PROTEIN_KINASE_DOM"/>
    <property type="match status" value="1"/>
</dbReference>
<dbReference type="RefSeq" id="WP_015661005.1">
    <property type="nucleotide sequence ID" value="NC_020504.1"/>
</dbReference>
<dbReference type="InterPro" id="IPR008271">
    <property type="entry name" value="Ser/Thr_kinase_AS"/>
</dbReference>
<dbReference type="GO" id="GO:0004674">
    <property type="term" value="F:protein serine/threonine kinase activity"/>
    <property type="evidence" value="ECO:0007669"/>
    <property type="project" value="TreeGrafter"/>
</dbReference>
<dbReference type="PROSITE" id="PS00107">
    <property type="entry name" value="PROTEIN_KINASE_ATP"/>
    <property type="match status" value="1"/>
</dbReference>
<reference evidence="7 8" key="1">
    <citation type="journal article" date="2012" name="J. Bacteriol.">
        <title>Genome sequence of the bacterium Streptomyces davawensis JCM 4913 and heterologous production of the unique antibiotic roseoflavin.</title>
        <authorList>
            <person name="Jankowitsch F."/>
            <person name="Schwarz J."/>
            <person name="Ruckert C."/>
            <person name="Gust B."/>
            <person name="Szczepanowski R."/>
            <person name="Blom J."/>
            <person name="Pelzer S."/>
            <person name="Kalinowski J."/>
            <person name="Mack M."/>
        </authorList>
    </citation>
    <scope>NUCLEOTIDE SEQUENCE [LARGE SCALE GENOMIC DNA]</scope>
    <source>
        <strain evidence="8">DSM 101723 / JCM 4913 / KCC S-0913 / 768</strain>
    </source>
</reference>
<dbReference type="Pfam" id="PF00069">
    <property type="entry name" value="Pkinase"/>
    <property type="match status" value="1"/>
</dbReference>
<evidence type="ECO:0000313" key="8">
    <source>
        <dbReference type="Proteomes" id="UP000008043"/>
    </source>
</evidence>
<dbReference type="InterPro" id="IPR011047">
    <property type="entry name" value="Quinoprotein_ADH-like_sf"/>
</dbReference>